<name>A0ABX8D1Y1_9NOCA</name>
<dbReference type="InterPro" id="IPR011576">
    <property type="entry name" value="Pyridox_Oxase_N"/>
</dbReference>
<dbReference type="Pfam" id="PF01243">
    <property type="entry name" value="PNPOx_N"/>
    <property type="match status" value="1"/>
</dbReference>
<reference evidence="2 3" key="1">
    <citation type="submission" date="2021-04" db="EMBL/GenBank/DDBJ databases">
        <title>Nocardia tengchongensis.</title>
        <authorList>
            <person name="Zhuang k."/>
            <person name="Ran Y."/>
            <person name="Li W."/>
        </authorList>
    </citation>
    <scope>NUCLEOTIDE SEQUENCE [LARGE SCALE GENOMIC DNA]</scope>
    <source>
        <strain evidence="2 3">CFH S0057</strain>
    </source>
</reference>
<feature type="domain" description="Pyridoxamine 5'-phosphate oxidase N-terminal" evidence="1">
    <location>
        <begin position="40"/>
        <end position="153"/>
    </location>
</feature>
<proteinExistence type="predicted"/>
<evidence type="ECO:0000313" key="2">
    <source>
        <dbReference type="EMBL" id="QVI24430.1"/>
    </source>
</evidence>
<keyword evidence="3" id="KW-1185">Reference proteome</keyword>
<gene>
    <name evidence="2" type="ORF">KHQ06_17845</name>
</gene>
<dbReference type="Proteomes" id="UP000683310">
    <property type="component" value="Chromosome"/>
</dbReference>
<dbReference type="SUPFAM" id="SSF50475">
    <property type="entry name" value="FMN-binding split barrel"/>
    <property type="match status" value="1"/>
</dbReference>
<dbReference type="InterPro" id="IPR012349">
    <property type="entry name" value="Split_barrel_FMN-bd"/>
</dbReference>
<organism evidence="2 3">
    <name type="scientific">Nocardia tengchongensis</name>
    <dbReference type="NCBI Taxonomy" id="2055889"/>
    <lineage>
        <taxon>Bacteria</taxon>
        <taxon>Bacillati</taxon>
        <taxon>Actinomycetota</taxon>
        <taxon>Actinomycetes</taxon>
        <taxon>Mycobacteriales</taxon>
        <taxon>Nocardiaceae</taxon>
        <taxon>Nocardia</taxon>
    </lineage>
</organism>
<evidence type="ECO:0000313" key="3">
    <source>
        <dbReference type="Proteomes" id="UP000683310"/>
    </source>
</evidence>
<protein>
    <submittedName>
        <fullName evidence="2">Pyridoxamine 5'-phosphate oxidase family protein</fullName>
    </submittedName>
</protein>
<dbReference type="RefSeq" id="WP_213560493.1">
    <property type="nucleotide sequence ID" value="NZ_JBHZDI010000102.1"/>
</dbReference>
<dbReference type="EMBL" id="CP074371">
    <property type="protein sequence ID" value="QVI24430.1"/>
    <property type="molecule type" value="Genomic_DNA"/>
</dbReference>
<dbReference type="Gene3D" id="2.30.110.10">
    <property type="entry name" value="Electron Transport, Fmn-binding Protein, Chain A"/>
    <property type="match status" value="1"/>
</dbReference>
<evidence type="ECO:0000259" key="1">
    <source>
        <dbReference type="Pfam" id="PF01243"/>
    </source>
</evidence>
<sequence length="173" mass="18350">MLPKPVSAQDLNIYGRADLPWQRVLEALEVAIGLPETAEFLGTVSPSGTPSSAGIGCVEADGHIYFTSGPAARKSRNLASNPNCTLSLRLPGVDLVLSGEAQRVTDAAELDRVTAVYRAGGWPAERSGDDVTAPYSAQSAGPAPWHLYRFTIHTAVGVALTDPHGATRWQFTH</sequence>
<accession>A0ABX8D1Y1</accession>